<reference evidence="1 2" key="1">
    <citation type="submission" date="2015-01" db="EMBL/GenBank/DDBJ databases">
        <title>Characterization of Swiss Staphylococcus aureus strains involved in food poisoning.</title>
        <authorList>
            <person name="Crovadore J."/>
            <person name="Chablais R."/>
            <person name="Tonacini J."/>
            <person name="Schnyder B."/>
            <person name="Lefort F."/>
        </authorList>
    </citation>
    <scope>NUCLEOTIDE SEQUENCE [LARGE SCALE GENOMIC DNA]</scope>
    <source>
        <strain evidence="1 2">SA-120</strain>
    </source>
</reference>
<dbReference type="AlphaFoldDB" id="A0AA40JQ76"/>
<dbReference type="Proteomes" id="UP000032274">
    <property type="component" value="Unassembled WGS sequence"/>
</dbReference>
<proteinExistence type="predicted"/>
<gene>
    <name evidence="1" type="ORF">QU38_00585</name>
</gene>
<feature type="non-terminal residue" evidence="1">
    <location>
        <position position="1"/>
    </location>
</feature>
<dbReference type="EMBL" id="JXIG01000133">
    <property type="protein sequence ID" value="KIU01641.1"/>
    <property type="molecule type" value="Genomic_DNA"/>
</dbReference>
<comment type="caution">
    <text evidence="1">The sequence shown here is derived from an EMBL/GenBank/DDBJ whole genome shotgun (WGS) entry which is preliminary data.</text>
</comment>
<accession>A0AA40JQ76</accession>
<dbReference type="RefSeq" id="WP_044121009.1">
    <property type="nucleotide sequence ID" value="NZ_JXIG01000133.1"/>
</dbReference>
<name>A0AA40JQ76_STAAU</name>
<dbReference type="InterPro" id="IPR025534">
    <property type="entry name" value="DUF4420"/>
</dbReference>
<feature type="non-terminal residue" evidence="1">
    <location>
        <position position="133"/>
    </location>
</feature>
<evidence type="ECO:0000313" key="1">
    <source>
        <dbReference type="EMBL" id="KIU01641.1"/>
    </source>
</evidence>
<evidence type="ECO:0000313" key="2">
    <source>
        <dbReference type="Proteomes" id="UP000032274"/>
    </source>
</evidence>
<sequence length="133" mass="14055">AAPCEILAGLRRPDDIPGLLLEVPVDQVPPDLALPRSNGFIVETVLLGSGHAGTVRFSLALTDRSYGAVFTVLCEDVADAAAAASTPRLALRNWTGRLHIWQAFMARHGIGGLSDVAVTGLVGELIFLRDELA</sequence>
<organism evidence="1 2">
    <name type="scientific">Staphylococcus aureus</name>
    <dbReference type="NCBI Taxonomy" id="1280"/>
    <lineage>
        <taxon>Bacteria</taxon>
        <taxon>Bacillati</taxon>
        <taxon>Bacillota</taxon>
        <taxon>Bacilli</taxon>
        <taxon>Bacillales</taxon>
        <taxon>Staphylococcaceae</taxon>
        <taxon>Staphylococcus</taxon>
    </lineage>
</organism>
<protein>
    <submittedName>
        <fullName evidence="1">Uncharacterized protein</fullName>
    </submittedName>
</protein>
<dbReference type="Pfam" id="PF14390">
    <property type="entry name" value="DUF4420"/>
    <property type="match status" value="1"/>
</dbReference>